<dbReference type="EMBL" id="CP076456">
    <property type="protein sequence ID" value="QWQ36523.1"/>
    <property type="molecule type" value="Genomic_DNA"/>
</dbReference>
<accession>A0A975S651</accession>
<reference evidence="2" key="1">
    <citation type="submission" date="2021-06" db="EMBL/GenBank/DDBJ databases">
        <title>Novel species in genus Arthrobacter.</title>
        <authorList>
            <person name="Zhang G."/>
        </authorList>
    </citation>
    <scope>NUCLEOTIDE SEQUENCE</scope>
    <source>
        <strain evidence="2">Zg-ZUI122</strain>
    </source>
</reference>
<name>A0A975S651_9MICC</name>
<dbReference type="AlphaFoldDB" id="A0A975S651"/>
<keyword evidence="2" id="KW-0808">Transferase</keyword>
<feature type="domain" description="Polysaccharide pyruvyl transferase" evidence="1">
    <location>
        <begin position="18"/>
        <end position="317"/>
    </location>
</feature>
<dbReference type="Pfam" id="PF04230">
    <property type="entry name" value="PS_pyruv_trans"/>
    <property type="match status" value="1"/>
</dbReference>
<evidence type="ECO:0000313" key="2">
    <source>
        <dbReference type="EMBL" id="QWQ36523.1"/>
    </source>
</evidence>
<dbReference type="RefSeq" id="WP_207348378.1">
    <property type="nucleotide sequence ID" value="NZ_CP076456.1"/>
</dbReference>
<gene>
    <name evidence="2" type="ORF">KG104_01465</name>
</gene>
<protein>
    <submittedName>
        <fullName evidence="2">Polysaccharide pyruvyl transferase family protein</fullName>
    </submittedName>
</protein>
<evidence type="ECO:0000259" key="1">
    <source>
        <dbReference type="Pfam" id="PF04230"/>
    </source>
</evidence>
<dbReference type="PANTHER" id="PTHR36836">
    <property type="entry name" value="COLANIC ACID BIOSYNTHESIS PROTEIN WCAK"/>
    <property type="match status" value="1"/>
</dbReference>
<proteinExistence type="predicted"/>
<dbReference type="InterPro" id="IPR007345">
    <property type="entry name" value="Polysacch_pyruvyl_Trfase"/>
</dbReference>
<dbReference type="PANTHER" id="PTHR36836:SF1">
    <property type="entry name" value="COLANIC ACID BIOSYNTHESIS PROTEIN WCAK"/>
    <property type="match status" value="1"/>
</dbReference>
<evidence type="ECO:0000313" key="3">
    <source>
        <dbReference type="Proteomes" id="UP000680588"/>
    </source>
</evidence>
<sequence length="483" mass="51845">MTLRIAVLADLGQDTYHAGDEAMGHAAADELRSRGLQVLMLSRNPQQTEQLFGLDAAPALAFPWPPAEREDYLRRIRAHLAGSAELPAGDPALGLISELGKCDGLVIAGGGNLNSRYGWLLYERAAVVAIARSLNMPVVVSGQTLGPQLSAADTVVLADLLRAAELTSVREQSSAELARRIGVPAVRGVDDASFLSGGRTFDPPEPRYVAVTISPLSGSLENLYALLGAELDALHRQTGLPVLFLPHVGIGDEDGWDKSAHARIAESMSSPFRLMPVLTARETAALTAGASLIVTSRYHPAVFGLSRSVPVVGLAVDDYSAVRLKGVLANWGLDDFVLPLPGLQEGLLAPALTEVWERKEEVSAHLGTVLPARNRWSKQWWDGVTAVFSDRAVSGPPQDLPPVPVFRAAGQWAAAARALGEKFYAQSAMAAQSEAEEDRLGSYLAQAHGELASLRAEHRRLVNSRTVKTALSLHRVYAKLRRR</sequence>
<dbReference type="KEGG" id="asun:KG104_01465"/>
<dbReference type="Proteomes" id="UP000680588">
    <property type="component" value="Chromosome"/>
</dbReference>
<organism evidence="2 3">
    <name type="scientific">Arthrobacter sunyaminii</name>
    <dbReference type="NCBI Taxonomy" id="2816859"/>
    <lineage>
        <taxon>Bacteria</taxon>
        <taxon>Bacillati</taxon>
        <taxon>Actinomycetota</taxon>
        <taxon>Actinomycetes</taxon>
        <taxon>Micrococcales</taxon>
        <taxon>Micrococcaceae</taxon>
        <taxon>Arthrobacter</taxon>
    </lineage>
</organism>
<keyword evidence="3" id="KW-1185">Reference proteome</keyword>
<dbReference type="GO" id="GO:0016740">
    <property type="term" value="F:transferase activity"/>
    <property type="evidence" value="ECO:0007669"/>
    <property type="project" value="UniProtKB-KW"/>
</dbReference>